<dbReference type="Pfam" id="PF00069">
    <property type="entry name" value="Pkinase"/>
    <property type="match status" value="1"/>
</dbReference>
<evidence type="ECO:0000259" key="3">
    <source>
        <dbReference type="PROSITE" id="PS50011"/>
    </source>
</evidence>
<dbReference type="PANTHER" id="PTHR24346">
    <property type="entry name" value="MAP/MICROTUBULE AFFINITY-REGULATING KINASE"/>
    <property type="match status" value="1"/>
</dbReference>
<evidence type="ECO:0000313" key="5">
    <source>
        <dbReference type="Proteomes" id="UP000708148"/>
    </source>
</evidence>
<name>A0A8S1ISD4_9CHLO</name>
<keyword evidence="5" id="KW-1185">Reference proteome</keyword>
<dbReference type="GO" id="GO:0005737">
    <property type="term" value="C:cytoplasm"/>
    <property type="evidence" value="ECO:0007669"/>
    <property type="project" value="TreeGrafter"/>
</dbReference>
<evidence type="ECO:0000313" key="4">
    <source>
        <dbReference type="EMBL" id="CAD7697926.1"/>
    </source>
</evidence>
<dbReference type="GO" id="GO:0035556">
    <property type="term" value="P:intracellular signal transduction"/>
    <property type="evidence" value="ECO:0007669"/>
    <property type="project" value="TreeGrafter"/>
</dbReference>
<proteinExistence type="predicted"/>
<comment type="caution">
    <text evidence="4">The sequence shown here is derived from an EMBL/GenBank/DDBJ whole genome shotgun (WGS) entry which is preliminary data.</text>
</comment>
<dbReference type="GO" id="GO:0005524">
    <property type="term" value="F:ATP binding"/>
    <property type="evidence" value="ECO:0007669"/>
    <property type="project" value="UniProtKB-KW"/>
</dbReference>
<dbReference type="Gene3D" id="1.10.510.10">
    <property type="entry name" value="Transferase(Phosphotransferase) domain 1"/>
    <property type="match status" value="1"/>
</dbReference>
<dbReference type="EMBL" id="CAJHUC010000731">
    <property type="protein sequence ID" value="CAD7697926.1"/>
    <property type="molecule type" value="Genomic_DNA"/>
</dbReference>
<keyword evidence="2" id="KW-0067">ATP-binding</keyword>
<dbReference type="GO" id="GO:0004674">
    <property type="term" value="F:protein serine/threonine kinase activity"/>
    <property type="evidence" value="ECO:0007669"/>
    <property type="project" value="TreeGrafter"/>
</dbReference>
<reference evidence="4" key="1">
    <citation type="submission" date="2020-12" db="EMBL/GenBank/DDBJ databases">
        <authorList>
            <person name="Iha C."/>
        </authorList>
    </citation>
    <scope>NUCLEOTIDE SEQUENCE</scope>
</reference>
<dbReference type="PANTHER" id="PTHR24346:SF92">
    <property type="entry name" value="SNF1-RELATED PROTEIN KINASE 2.6"/>
    <property type="match status" value="1"/>
</dbReference>
<sequence length="313" mass="35359">MDRREEPLAGHPRYKRLKDLSSGGFAFVQLALDRDTGEKVAIKFLLRGPNINKNVWREVFNHRPLLHHHVILFKRVFLTTRYLGIVLEYAPGGDLLTFVQRRGMSEEVARWFFQQLIIGLDYLHRMGVASRDIKPENALLDDREWPLLKICDLGWSIGDEDSPARSSVGTRPYYAPEVVCAARGGPYDAKRADIWSCGVFLYVLLVGAYPFEGAGDPEDSSPNVLTRIVDVDYAVPKGAMSAQAEGLVAMLLRKDPEERPSIREIQAHPWYRVGLPRGATEMNDALVMRMDSDMQPEADILDILAEAVRLPDE</sequence>
<dbReference type="FunFam" id="1.10.510.10:FF:000571">
    <property type="entry name" value="Maternal embryonic leucine zipper kinase"/>
    <property type="match status" value="1"/>
</dbReference>
<evidence type="ECO:0000256" key="2">
    <source>
        <dbReference type="ARBA" id="ARBA00022840"/>
    </source>
</evidence>
<dbReference type="Gene3D" id="3.30.200.20">
    <property type="entry name" value="Phosphorylase Kinase, domain 1"/>
    <property type="match status" value="1"/>
</dbReference>
<dbReference type="SUPFAM" id="SSF56112">
    <property type="entry name" value="Protein kinase-like (PK-like)"/>
    <property type="match status" value="1"/>
</dbReference>
<keyword evidence="1" id="KW-0547">Nucleotide-binding</keyword>
<dbReference type="AlphaFoldDB" id="A0A8S1ISD4"/>
<dbReference type="OrthoDB" id="942095at2759"/>
<dbReference type="SMART" id="SM00220">
    <property type="entry name" value="S_TKc"/>
    <property type="match status" value="1"/>
</dbReference>
<dbReference type="InterPro" id="IPR000719">
    <property type="entry name" value="Prot_kinase_dom"/>
</dbReference>
<evidence type="ECO:0000256" key="1">
    <source>
        <dbReference type="ARBA" id="ARBA00022741"/>
    </source>
</evidence>
<dbReference type="Proteomes" id="UP000708148">
    <property type="component" value="Unassembled WGS sequence"/>
</dbReference>
<feature type="domain" description="Protein kinase" evidence="3">
    <location>
        <begin position="14"/>
        <end position="271"/>
    </location>
</feature>
<organism evidence="4 5">
    <name type="scientific">Ostreobium quekettii</name>
    <dbReference type="NCBI Taxonomy" id="121088"/>
    <lineage>
        <taxon>Eukaryota</taxon>
        <taxon>Viridiplantae</taxon>
        <taxon>Chlorophyta</taxon>
        <taxon>core chlorophytes</taxon>
        <taxon>Ulvophyceae</taxon>
        <taxon>TCBD clade</taxon>
        <taxon>Bryopsidales</taxon>
        <taxon>Ostreobineae</taxon>
        <taxon>Ostreobiaceae</taxon>
        <taxon>Ostreobium</taxon>
    </lineage>
</organism>
<gene>
    <name evidence="4" type="ORF">OSTQU699_LOCUS3286</name>
</gene>
<dbReference type="InterPro" id="IPR011009">
    <property type="entry name" value="Kinase-like_dom_sf"/>
</dbReference>
<accession>A0A8S1ISD4</accession>
<dbReference type="PROSITE" id="PS50011">
    <property type="entry name" value="PROTEIN_KINASE_DOM"/>
    <property type="match status" value="1"/>
</dbReference>
<protein>
    <recommendedName>
        <fullName evidence="3">Protein kinase domain-containing protein</fullName>
    </recommendedName>
</protein>